<evidence type="ECO:0000313" key="2">
    <source>
        <dbReference type="Proteomes" id="UP000018458"/>
    </source>
</evidence>
<dbReference type="HOGENOM" id="CLU_2332577_0_0_6"/>
<sequence length="98" mass="11453">MTAALKFNHRSCQVPISLKNDHIFNSILLKPIISPHRCGHYRKIRHAALWSDESLTLNKELLKFQHLRSRYQRVLHADSAIKDFLNRKEIGKLLIKIG</sequence>
<protein>
    <submittedName>
        <fullName evidence="1">Uncharacterized protein</fullName>
    </submittedName>
</protein>
<dbReference type="AlphaFoldDB" id="E8LHM6"/>
<gene>
    <name evidence="1" type="ORF">HMPREF9444_00143</name>
</gene>
<reference evidence="1 2" key="1">
    <citation type="submission" date="2011-01" db="EMBL/GenBank/DDBJ databases">
        <authorList>
            <person name="Weinstock G."/>
            <person name="Sodergren E."/>
            <person name="Clifton S."/>
            <person name="Fulton L."/>
            <person name="Fulton B."/>
            <person name="Courtney L."/>
            <person name="Fronick C."/>
            <person name="Harrison M."/>
            <person name="Strong C."/>
            <person name="Farmer C."/>
            <person name="Delahaunty K."/>
            <person name="Markovic C."/>
            <person name="Hall O."/>
            <person name="Minx P."/>
            <person name="Tomlinson C."/>
            <person name="Mitreva M."/>
            <person name="Hou S."/>
            <person name="Chen J."/>
            <person name="Wollam A."/>
            <person name="Pepin K.H."/>
            <person name="Johnson M."/>
            <person name="Bhonagiri V."/>
            <person name="Zhang X."/>
            <person name="Suruliraj S."/>
            <person name="Warren W."/>
            <person name="Chinwalla A."/>
            <person name="Mardis E.R."/>
            <person name="Wilson R.K."/>
        </authorList>
    </citation>
    <scope>NUCLEOTIDE SEQUENCE [LARGE SCALE GENOMIC DNA]</scope>
    <source>
        <strain evidence="2">DSM 22608 / JCM 16073 / KCTC 15190 / YIT 12066</strain>
    </source>
</reference>
<name>E8LHM6_SUCHY</name>
<keyword evidence="2" id="KW-1185">Reference proteome</keyword>
<evidence type="ECO:0000313" key="1">
    <source>
        <dbReference type="EMBL" id="EFY07989.1"/>
    </source>
</evidence>
<dbReference type="Proteomes" id="UP000018458">
    <property type="component" value="Unassembled WGS sequence"/>
</dbReference>
<dbReference type="EMBL" id="AEVO01000007">
    <property type="protein sequence ID" value="EFY07989.1"/>
    <property type="molecule type" value="Genomic_DNA"/>
</dbReference>
<comment type="caution">
    <text evidence="1">The sequence shown here is derived from an EMBL/GenBank/DDBJ whole genome shotgun (WGS) entry which is preliminary data.</text>
</comment>
<accession>E8LHM6</accession>
<organism evidence="1 2">
    <name type="scientific">Succinatimonas hippei (strain DSM 22608 / JCM 16073 / KCTC 15190 / YIT 12066)</name>
    <dbReference type="NCBI Taxonomy" id="762983"/>
    <lineage>
        <taxon>Bacteria</taxon>
        <taxon>Pseudomonadati</taxon>
        <taxon>Pseudomonadota</taxon>
        <taxon>Gammaproteobacteria</taxon>
        <taxon>Aeromonadales</taxon>
        <taxon>Succinivibrionaceae</taxon>
        <taxon>Succinatimonas</taxon>
    </lineage>
</organism>
<proteinExistence type="predicted"/>